<dbReference type="GO" id="GO:0006874">
    <property type="term" value="P:intracellular calcium ion homeostasis"/>
    <property type="evidence" value="ECO:0007669"/>
    <property type="project" value="TreeGrafter"/>
</dbReference>
<feature type="transmembrane region" description="Helical" evidence="5">
    <location>
        <begin position="180"/>
        <end position="199"/>
    </location>
</feature>
<feature type="transmembrane region" description="Helical" evidence="5">
    <location>
        <begin position="276"/>
        <end position="296"/>
    </location>
</feature>
<dbReference type="InterPro" id="IPR044880">
    <property type="entry name" value="NCX_ion-bd_dom_sf"/>
</dbReference>
<keyword evidence="4 5" id="KW-0472">Membrane</keyword>
<evidence type="ECO:0000256" key="5">
    <source>
        <dbReference type="SAM" id="Phobius"/>
    </source>
</evidence>
<dbReference type="PANTHER" id="PTHR10846:SF8">
    <property type="entry name" value="INNER MEMBRANE PROTEIN YRBG"/>
    <property type="match status" value="1"/>
</dbReference>
<dbReference type="InterPro" id="IPR004837">
    <property type="entry name" value="NaCa_Exmemb"/>
</dbReference>
<dbReference type="Pfam" id="PF01699">
    <property type="entry name" value="Na_Ca_ex"/>
    <property type="match status" value="2"/>
</dbReference>
<evidence type="ECO:0000256" key="3">
    <source>
        <dbReference type="ARBA" id="ARBA00022989"/>
    </source>
</evidence>
<comment type="caution">
    <text evidence="7">The sequence shown here is derived from an EMBL/GenBank/DDBJ whole genome shotgun (WGS) entry which is preliminary data.</text>
</comment>
<dbReference type="GO" id="GO:0005886">
    <property type="term" value="C:plasma membrane"/>
    <property type="evidence" value="ECO:0007669"/>
    <property type="project" value="TreeGrafter"/>
</dbReference>
<evidence type="ECO:0000313" key="7">
    <source>
        <dbReference type="EMBL" id="SES19956.1"/>
    </source>
</evidence>
<keyword evidence="2 5" id="KW-0812">Transmembrane</keyword>
<sequence>MIYIGFILAAAFTVWSAVKLSSFADVIGERTSLGGMMAGTLLLAGATSLPEVTTSLTAVYVENPEIAVSNVFGSNMFNILILAVFDFVYRRKMFMSQIDFAQGRTAILSFLLSVLIMTAVLTGFDKNIINIGVEMFILLLLYIVGMRIISRKQTSLNDLAKSATENYHTRAISLQQAKKGFFISAVIIFIAGSLLTVTGDAIAEATGLSSSFIGTFLIAGATSLPEVITVLVAIQLTNYQLAVGNILGSNLFNLLILIVSDIAYRNGSILTAVDPAVAWTIGAGLVLHLIVLSQFFALKHNLIPKTAYASPSTLIIIVYLIASAVIFTFS</sequence>
<dbReference type="Proteomes" id="UP000199318">
    <property type="component" value="Unassembled WGS sequence"/>
</dbReference>
<evidence type="ECO:0000313" key="8">
    <source>
        <dbReference type="Proteomes" id="UP000199318"/>
    </source>
</evidence>
<proteinExistence type="predicted"/>
<dbReference type="OrthoDB" id="9794225at2"/>
<keyword evidence="8" id="KW-1185">Reference proteome</keyword>
<dbReference type="InterPro" id="IPR004481">
    <property type="entry name" value="K/Na/Ca-exchanger"/>
</dbReference>
<feature type="domain" description="Sodium/calcium exchanger membrane region" evidence="6">
    <location>
        <begin position="180"/>
        <end position="323"/>
    </location>
</feature>
<accession>A0A1H9VDV4</accession>
<dbReference type="EMBL" id="FOGV01000020">
    <property type="protein sequence ID" value="SES19956.1"/>
    <property type="molecule type" value="Genomic_DNA"/>
</dbReference>
<evidence type="ECO:0000256" key="2">
    <source>
        <dbReference type="ARBA" id="ARBA00022692"/>
    </source>
</evidence>
<dbReference type="Gene3D" id="1.20.1420.30">
    <property type="entry name" value="NCX, central ion-binding region"/>
    <property type="match status" value="1"/>
</dbReference>
<gene>
    <name evidence="7" type="ORF">SAMN05444126_12015</name>
</gene>
<evidence type="ECO:0000259" key="6">
    <source>
        <dbReference type="Pfam" id="PF01699"/>
    </source>
</evidence>
<feature type="transmembrane region" description="Helical" evidence="5">
    <location>
        <begin position="211"/>
        <end position="234"/>
    </location>
</feature>
<reference evidence="8" key="1">
    <citation type="submission" date="2016-10" db="EMBL/GenBank/DDBJ databases">
        <authorList>
            <person name="de Groot N.N."/>
        </authorList>
    </citation>
    <scope>NUCLEOTIDE SEQUENCE [LARGE SCALE GENOMIC DNA]</scope>
    <source>
        <strain evidence="8">10nlg</strain>
    </source>
</reference>
<name>A0A1H9VDV4_9BACI</name>
<feature type="transmembrane region" description="Helical" evidence="5">
    <location>
        <begin position="128"/>
        <end position="149"/>
    </location>
</feature>
<keyword evidence="3 5" id="KW-1133">Transmembrane helix</keyword>
<feature type="transmembrane region" description="Helical" evidence="5">
    <location>
        <begin position="241"/>
        <end position="264"/>
    </location>
</feature>
<organism evidence="7 8">
    <name type="scientific">Salisediminibacterium halotolerans</name>
    <dbReference type="NCBI Taxonomy" id="517425"/>
    <lineage>
        <taxon>Bacteria</taxon>
        <taxon>Bacillati</taxon>
        <taxon>Bacillota</taxon>
        <taxon>Bacilli</taxon>
        <taxon>Bacillales</taxon>
        <taxon>Bacillaceae</taxon>
        <taxon>Salisediminibacterium</taxon>
    </lineage>
</organism>
<comment type="subcellular location">
    <subcellularLocation>
        <location evidence="1">Membrane</location>
        <topology evidence="1">Multi-pass membrane protein</topology>
    </subcellularLocation>
</comment>
<feature type="transmembrane region" description="Helical" evidence="5">
    <location>
        <begin position="308"/>
        <end position="329"/>
    </location>
</feature>
<dbReference type="RefSeq" id="WP_093073716.1">
    <property type="nucleotide sequence ID" value="NZ_FOGV01000020.1"/>
</dbReference>
<feature type="transmembrane region" description="Helical" evidence="5">
    <location>
        <begin position="66"/>
        <end position="89"/>
    </location>
</feature>
<evidence type="ECO:0000256" key="1">
    <source>
        <dbReference type="ARBA" id="ARBA00004141"/>
    </source>
</evidence>
<evidence type="ECO:0000256" key="4">
    <source>
        <dbReference type="ARBA" id="ARBA00023136"/>
    </source>
</evidence>
<dbReference type="GO" id="GO:0005262">
    <property type="term" value="F:calcium channel activity"/>
    <property type="evidence" value="ECO:0007669"/>
    <property type="project" value="TreeGrafter"/>
</dbReference>
<dbReference type="STRING" id="1464123.SAMN05444126_12015"/>
<dbReference type="PANTHER" id="PTHR10846">
    <property type="entry name" value="SODIUM/POTASSIUM/CALCIUM EXCHANGER"/>
    <property type="match status" value="1"/>
</dbReference>
<dbReference type="GO" id="GO:0008273">
    <property type="term" value="F:calcium, potassium:sodium antiporter activity"/>
    <property type="evidence" value="ECO:0007669"/>
    <property type="project" value="TreeGrafter"/>
</dbReference>
<dbReference type="AlphaFoldDB" id="A0A1H9VDV4"/>
<protein>
    <submittedName>
        <fullName evidence="7">Cation:H+ antiporter</fullName>
    </submittedName>
</protein>
<feature type="transmembrane region" description="Helical" evidence="5">
    <location>
        <begin position="101"/>
        <end position="122"/>
    </location>
</feature>
<feature type="domain" description="Sodium/calcium exchanger membrane region" evidence="6">
    <location>
        <begin position="3"/>
        <end position="144"/>
    </location>
</feature>